<accession>A0A4Z0RJN3</accession>
<feature type="transmembrane region" description="Helical" evidence="6">
    <location>
        <begin position="111"/>
        <end position="131"/>
    </location>
</feature>
<dbReference type="EMBL" id="JAAOCP010000002">
    <property type="protein sequence ID" value="MBJ7638250.1"/>
    <property type="molecule type" value="Genomic_DNA"/>
</dbReference>
<comment type="subcellular location">
    <subcellularLocation>
        <location evidence="1">Cell membrane</location>
        <topology evidence="1">Multi-pass membrane protein</topology>
    </subcellularLocation>
</comment>
<gene>
    <name evidence="8" type="ORF">HAU20_02455</name>
    <name evidence="7" type="ORF">HAU43_02970</name>
</gene>
<evidence type="ECO:0000313" key="7">
    <source>
        <dbReference type="EMBL" id="MBJ7632067.1"/>
    </source>
</evidence>
<dbReference type="Pfam" id="PF06081">
    <property type="entry name" value="ArAE_1"/>
    <property type="match status" value="1"/>
</dbReference>
<dbReference type="Proteomes" id="UP000728106">
    <property type="component" value="Unassembled WGS sequence"/>
</dbReference>
<reference evidence="8 9" key="2">
    <citation type="journal article" date="2021" name="Int. J. Food Microbiol.">
        <title>Safety demonstration of a microbial species for use in the food chain: Weissella confusa.</title>
        <authorList>
            <person name="Bourdichon F."/>
            <person name="Patrone V."/>
            <person name="Fontana A."/>
            <person name="Milani G."/>
            <person name="Morelli L."/>
        </authorList>
    </citation>
    <scope>NUCLEOTIDE SEQUENCE [LARGE SCALE GENOMIC DNA]</scope>
    <source>
        <strain evidence="7">CCUG 30943</strain>
        <strain evidence="8 9">CCUG 43002</strain>
    </source>
</reference>
<evidence type="ECO:0000256" key="1">
    <source>
        <dbReference type="ARBA" id="ARBA00004651"/>
    </source>
</evidence>
<keyword evidence="5 6" id="KW-0472">Membrane</keyword>
<proteinExistence type="predicted"/>
<dbReference type="RefSeq" id="WP_135411433.1">
    <property type="nucleotide sequence ID" value="NZ_ALXH01000143.1"/>
</dbReference>
<evidence type="ECO:0000256" key="4">
    <source>
        <dbReference type="ARBA" id="ARBA00022989"/>
    </source>
</evidence>
<organism evidence="8 9">
    <name type="scientific">Weissella confusa</name>
    <name type="common">Lactobacillus confusus</name>
    <dbReference type="NCBI Taxonomy" id="1583"/>
    <lineage>
        <taxon>Bacteria</taxon>
        <taxon>Bacillati</taxon>
        <taxon>Bacillota</taxon>
        <taxon>Bacilli</taxon>
        <taxon>Lactobacillales</taxon>
        <taxon>Lactobacillaceae</taxon>
        <taxon>Weissella</taxon>
    </lineage>
</organism>
<reference evidence="8" key="1">
    <citation type="submission" date="2020-02" db="EMBL/GenBank/DDBJ databases">
        <authorList>
            <person name="Fontana A."/>
            <person name="Patrone V."/>
            <person name="Morelli L."/>
        </authorList>
    </citation>
    <scope>NUCLEOTIDE SEQUENCE</scope>
    <source>
        <strain evidence="7">CCUG 30943</strain>
        <strain evidence="8">CCUG 43002</strain>
    </source>
</reference>
<dbReference type="GO" id="GO:0005886">
    <property type="term" value="C:plasma membrane"/>
    <property type="evidence" value="ECO:0007669"/>
    <property type="project" value="UniProtKB-SubCell"/>
</dbReference>
<evidence type="ECO:0000256" key="3">
    <source>
        <dbReference type="ARBA" id="ARBA00022692"/>
    </source>
</evidence>
<feature type="transmembrane region" description="Helical" evidence="6">
    <location>
        <begin position="84"/>
        <end position="105"/>
    </location>
</feature>
<sequence length="173" mass="18939">MKLGSFRLGMRTFKTGLAVMIIVAIFVLIDRGNPMIAALSAVFSLRQDFETTVEFGKSRVLANALGGGFAIAYFLIYEYFNEASLVQILVLPTFLMLLISINDGIGNNKGIIGSTVALLMIALTIPADATYMYAVERVFDTFIGTVIAILMNIGVHPKKPEEVVAEIEARQQR</sequence>
<name>A0A4Z0RJN3_WEICO</name>
<dbReference type="InterPro" id="IPR010343">
    <property type="entry name" value="ArAE_1"/>
</dbReference>
<dbReference type="Proteomes" id="UP000808038">
    <property type="component" value="Unassembled WGS sequence"/>
</dbReference>
<evidence type="ECO:0000256" key="2">
    <source>
        <dbReference type="ARBA" id="ARBA00022475"/>
    </source>
</evidence>
<feature type="transmembrane region" description="Helical" evidence="6">
    <location>
        <begin position="60"/>
        <end position="77"/>
    </location>
</feature>
<keyword evidence="9" id="KW-1185">Reference proteome</keyword>
<keyword evidence="3 6" id="KW-0812">Transmembrane</keyword>
<evidence type="ECO:0000313" key="9">
    <source>
        <dbReference type="Proteomes" id="UP000728106"/>
    </source>
</evidence>
<comment type="caution">
    <text evidence="8">The sequence shown here is derived from an EMBL/GenBank/DDBJ whole genome shotgun (WGS) entry which is preliminary data.</text>
</comment>
<keyword evidence="4 6" id="KW-1133">Transmembrane helix</keyword>
<evidence type="ECO:0000256" key="5">
    <source>
        <dbReference type="ARBA" id="ARBA00023136"/>
    </source>
</evidence>
<dbReference type="EMBL" id="JAAOCX010000003">
    <property type="protein sequence ID" value="MBJ7632067.1"/>
    <property type="molecule type" value="Genomic_DNA"/>
</dbReference>
<dbReference type="AlphaFoldDB" id="A0A4Z0RJN3"/>
<evidence type="ECO:0008006" key="10">
    <source>
        <dbReference type="Google" id="ProtNLM"/>
    </source>
</evidence>
<keyword evidence="2" id="KW-1003">Cell membrane</keyword>
<evidence type="ECO:0000313" key="8">
    <source>
        <dbReference type="EMBL" id="MBJ7638250.1"/>
    </source>
</evidence>
<protein>
    <recommendedName>
        <fullName evidence="10">FUSC family protein</fullName>
    </recommendedName>
</protein>
<evidence type="ECO:0000256" key="6">
    <source>
        <dbReference type="SAM" id="Phobius"/>
    </source>
</evidence>